<feature type="domain" description="OmpR/PhoB-type" evidence="9">
    <location>
        <begin position="131"/>
        <end position="230"/>
    </location>
</feature>
<dbReference type="PANTHER" id="PTHR48111">
    <property type="entry name" value="REGULATOR OF RPOS"/>
    <property type="match status" value="1"/>
</dbReference>
<name>A0A935JU94_9RHOO</name>
<dbReference type="GO" id="GO:0000976">
    <property type="term" value="F:transcription cis-regulatory region binding"/>
    <property type="evidence" value="ECO:0007669"/>
    <property type="project" value="TreeGrafter"/>
</dbReference>
<dbReference type="Pfam" id="PF00072">
    <property type="entry name" value="Response_reg"/>
    <property type="match status" value="1"/>
</dbReference>
<evidence type="ECO:0000313" key="10">
    <source>
        <dbReference type="EMBL" id="MBK7414046.1"/>
    </source>
</evidence>
<feature type="DNA-binding region" description="OmpR/PhoB-type" evidence="7">
    <location>
        <begin position="131"/>
        <end position="230"/>
    </location>
</feature>
<accession>A0A935JU94</accession>
<protein>
    <submittedName>
        <fullName evidence="10">Response regulator transcription factor</fullName>
    </submittedName>
</protein>
<dbReference type="SMART" id="SM00448">
    <property type="entry name" value="REC"/>
    <property type="match status" value="1"/>
</dbReference>
<evidence type="ECO:0000259" key="9">
    <source>
        <dbReference type="PROSITE" id="PS51755"/>
    </source>
</evidence>
<evidence type="ECO:0000256" key="7">
    <source>
        <dbReference type="PROSITE-ProRule" id="PRU01091"/>
    </source>
</evidence>
<dbReference type="Proteomes" id="UP000739411">
    <property type="component" value="Unassembled WGS sequence"/>
</dbReference>
<keyword evidence="5" id="KW-0804">Transcription</keyword>
<gene>
    <name evidence="10" type="ORF">IPJ38_01945</name>
</gene>
<dbReference type="GO" id="GO:0006355">
    <property type="term" value="P:regulation of DNA-templated transcription"/>
    <property type="evidence" value="ECO:0007669"/>
    <property type="project" value="InterPro"/>
</dbReference>
<dbReference type="SMART" id="SM00862">
    <property type="entry name" value="Trans_reg_C"/>
    <property type="match status" value="1"/>
</dbReference>
<dbReference type="InterPro" id="IPR016032">
    <property type="entry name" value="Sig_transdc_resp-reg_C-effctor"/>
</dbReference>
<keyword evidence="2" id="KW-0902">Two-component regulatory system</keyword>
<keyword evidence="3" id="KW-0805">Transcription regulation</keyword>
<dbReference type="SUPFAM" id="SSF46894">
    <property type="entry name" value="C-terminal effector domain of the bipartite response regulators"/>
    <property type="match status" value="1"/>
</dbReference>
<reference evidence="10 11" key="1">
    <citation type="submission" date="2020-10" db="EMBL/GenBank/DDBJ databases">
        <title>Connecting structure to function with the recovery of over 1000 high-quality activated sludge metagenome-assembled genomes encoding full-length rRNA genes using long-read sequencing.</title>
        <authorList>
            <person name="Singleton C.M."/>
            <person name="Petriglieri F."/>
            <person name="Kristensen J.M."/>
            <person name="Kirkegaard R.H."/>
            <person name="Michaelsen T.Y."/>
            <person name="Andersen M.H."/>
            <person name="Karst S.M."/>
            <person name="Dueholm M.S."/>
            <person name="Nielsen P.H."/>
            <person name="Albertsen M."/>
        </authorList>
    </citation>
    <scope>NUCLEOTIDE SEQUENCE [LARGE SCALE GENOMIC DNA]</scope>
    <source>
        <strain evidence="10">EsbW_18-Q3-R4-48_BATAC.463</strain>
    </source>
</reference>
<dbReference type="EMBL" id="JADJMS010000006">
    <property type="protein sequence ID" value="MBK7414046.1"/>
    <property type="molecule type" value="Genomic_DNA"/>
</dbReference>
<dbReference type="GO" id="GO:0032993">
    <property type="term" value="C:protein-DNA complex"/>
    <property type="evidence" value="ECO:0007669"/>
    <property type="project" value="TreeGrafter"/>
</dbReference>
<keyword evidence="1 6" id="KW-0597">Phosphoprotein</keyword>
<dbReference type="Gene3D" id="1.10.10.10">
    <property type="entry name" value="Winged helix-like DNA-binding domain superfamily/Winged helix DNA-binding domain"/>
    <property type="match status" value="1"/>
</dbReference>
<evidence type="ECO:0000313" key="11">
    <source>
        <dbReference type="Proteomes" id="UP000739411"/>
    </source>
</evidence>
<evidence type="ECO:0000256" key="4">
    <source>
        <dbReference type="ARBA" id="ARBA00023125"/>
    </source>
</evidence>
<dbReference type="Pfam" id="PF00486">
    <property type="entry name" value="Trans_reg_C"/>
    <property type="match status" value="1"/>
</dbReference>
<dbReference type="Gene3D" id="6.10.250.690">
    <property type="match status" value="1"/>
</dbReference>
<evidence type="ECO:0000256" key="2">
    <source>
        <dbReference type="ARBA" id="ARBA00023012"/>
    </source>
</evidence>
<dbReference type="InterPro" id="IPR001867">
    <property type="entry name" value="OmpR/PhoB-type_DNA-bd"/>
</dbReference>
<organism evidence="10 11">
    <name type="scientific">Candidatus Dechloromonas phosphorivorans</name>
    <dbReference type="NCBI Taxonomy" id="2899244"/>
    <lineage>
        <taxon>Bacteria</taxon>
        <taxon>Pseudomonadati</taxon>
        <taxon>Pseudomonadota</taxon>
        <taxon>Betaproteobacteria</taxon>
        <taxon>Rhodocyclales</taxon>
        <taxon>Azonexaceae</taxon>
        <taxon>Dechloromonas</taxon>
    </lineage>
</organism>
<comment type="caution">
    <text evidence="10">The sequence shown here is derived from an EMBL/GenBank/DDBJ whole genome shotgun (WGS) entry which is preliminary data.</text>
</comment>
<dbReference type="GO" id="GO:0005829">
    <property type="term" value="C:cytosol"/>
    <property type="evidence" value="ECO:0007669"/>
    <property type="project" value="TreeGrafter"/>
</dbReference>
<keyword evidence="4 7" id="KW-0238">DNA-binding</keyword>
<dbReference type="GO" id="GO:0000156">
    <property type="term" value="F:phosphorelay response regulator activity"/>
    <property type="evidence" value="ECO:0007669"/>
    <property type="project" value="TreeGrafter"/>
</dbReference>
<dbReference type="InterPro" id="IPR011006">
    <property type="entry name" value="CheY-like_superfamily"/>
</dbReference>
<evidence type="ECO:0000256" key="6">
    <source>
        <dbReference type="PROSITE-ProRule" id="PRU00169"/>
    </source>
</evidence>
<dbReference type="CDD" id="cd00383">
    <property type="entry name" value="trans_reg_C"/>
    <property type="match status" value="1"/>
</dbReference>
<dbReference type="Gene3D" id="3.40.50.2300">
    <property type="match status" value="1"/>
</dbReference>
<dbReference type="AlphaFoldDB" id="A0A935JU94"/>
<dbReference type="InterPro" id="IPR039420">
    <property type="entry name" value="WalR-like"/>
</dbReference>
<evidence type="ECO:0000256" key="5">
    <source>
        <dbReference type="ARBA" id="ARBA00023163"/>
    </source>
</evidence>
<evidence type="ECO:0000259" key="8">
    <source>
        <dbReference type="PROSITE" id="PS50110"/>
    </source>
</evidence>
<dbReference type="InterPro" id="IPR036388">
    <property type="entry name" value="WH-like_DNA-bd_sf"/>
</dbReference>
<feature type="modified residue" description="4-aspartylphosphate" evidence="6">
    <location>
        <position position="52"/>
    </location>
</feature>
<evidence type="ECO:0000256" key="3">
    <source>
        <dbReference type="ARBA" id="ARBA00023015"/>
    </source>
</evidence>
<evidence type="ECO:0000256" key="1">
    <source>
        <dbReference type="ARBA" id="ARBA00022553"/>
    </source>
</evidence>
<dbReference type="SUPFAM" id="SSF52172">
    <property type="entry name" value="CheY-like"/>
    <property type="match status" value="1"/>
</dbReference>
<sequence>MRQIALIVEDDPATSHVIASTLATAGIESLIADSAAAMWRKMSENPDVVILDLGLPDADGFELLRRLRQQSDVPVLIHSTRSEEIERIIGIEIGADDFLPKPCNMRELLARTRSLLRRAKGRPSQNGGRPGCCLRFGDWMLDPASRVLSDKQGLPVALGVSAFALLSAFLDSPFQPLSREILSRALKREYVPYDRIIDVHVSQIRRLLGAQPDGSSYIKTLRSQGYVFTSTVERSDATESV</sequence>
<dbReference type="PROSITE" id="PS51755">
    <property type="entry name" value="OMPR_PHOB"/>
    <property type="match status" value="1"/>
</dbReference>
<feature type="domain" description="Response regulatory" evidence="8">
    <location>
        <begin position="4"/>
        <end position="116"/>
    </location>
</feature>
<proteinExistence type="predicted"/>
<dbReference type="PANTHER" id="PTHR48111:SF4">
    <property type="entry name" value="DNA-BINDING DUAL TRANSCRIPTIONAL REGULATOR OMPR"/>
    <property type="match status" value="1"/>
</dbReference>
<dbReference type="PROSITE" id="PS50110">
    <property type="entry name" value="RESPONSE_REGULATORY"/>
    <property type="match status" value="1"/>
</dbReference>
<dbReference type="InterPro" id="IPR001789">
    <property type="entry name" value="Sig_transdc_resp-reg_receiver"/>
</dbReference>